<dbReference type="EMBL" id="CP001054">
    <property type="protein sequence ID" value="ACD21529.1"/>
    <property type="molecule type" value="Genomic_DNA"/>
</dbReference>
<dbReference type="OrthoDB" id="6638496at2"/>
<evidence type="ECO:0000313" key="3">
    <source>
        <dbReference type="Proteomes" id="UP000001739"/>
    </source>
</evidence>
<reference evidence="2 3" key="1">
    <citation type="journal article" date="2011" name="J. Bacteriol.">
        <title>Complete genome sequence of the plant growth-promoting endophyte Burkholderia phytofirmans strain PsJN.</title>
        <authorList>
            <person name="Weilharter A."/>
            <person name="Mitter B."/>
            <person name="Shin M.V."/>
            <person name="Chain P.S."/>
            <person name="Nowak J."/>
            <person name="Sessitsch A."/>
        </authorList>
    </citation>
    <scope>NUCLEOTIDE SEQUENCE [LARGE SCALE GENOMIC DNA]</scope>
    <source>
        <strain evidence="3">DSM 17436 / LMG 22146 / PsJN</strain>
        <plasmid evidence="2 3">pBPHYT01</plasmid>
    </source>
</reference>
<dbReference type="eggNOG" id="COG1450">
    <property type="taxonomic scope" value="Bacteria"/>
</dbReference>
<dbReference type="Proteomes" id="UP000001739">
    <property type="component" value="Plasmid pBPHYT01"/>
</dbReference>
<dbReference type="AlphaFoldDB" id="B2TGY0"/>
<evidence type="ECO:0000313" key="2">
    <source>
        <dbReference type="EMBL" id="ACD21529.1"/>
    </source>
</evidence>
<proteinExistence type="predicted"/>
<dbReference type="KEGG" id="bpy:Bphyt_7243"/>
<organism evidence="2 3">
    <name type="scientific">Paraburkholderia phytofirmans (strain DSM 17436 / LMG 22146 / PsJN)</name>
    <name type="common">Burkholderia phytofirmans</name>
    <dbReference type="NCBI Taxonomy" id="398527"/>
    <lineage>
        <taxon>Bacteria</taxon>
        <taxon>Pseudomonadati</taxon>
        <taxon>Pseudomonadota</taxon>
        <taxon>Betaproteobacteria</taxon>
        <taxon>Burkholderiales</taxon>
        <taxon>Burkholderiaceae</taxon>
        <taxon>Paraburkholderia</taxon>
    </lineage>
</organism>
<gene>
    <name evidence="2" type="ordered locus">Bphyt_7243</name>
</gene>
<dbReference type="PROSITE" id="PS51257">
    <property type="entry name" value="PROKAR_LIPOPROTEIN"/>
    <property type="match status" value="1"/>
</dbReference>
<geneLocation type="plasmid" evidence="2 3">
    <name>pBPHYT01</name>
</geneLocation>
<accession>B2TGY0</accession>
<name>B2TGY0_PARPJ</name>
<feature type="region of interest" description="Disordered" evidence="1">
    <location>
        <begin position="258"/>
        <end position="278"/>
    </location>
</feature>
<evidence type="ECO:0000256" key="1">
    <source>
        <dbReference type="SAM" id="MobiDB-lite"/>
    </source>
</evidence>
<sequence length="598" mass="62621" precursor="true">MKAIRLALIPALAAASLTGCIDPQLSKGIPKAANEQTDAAKQLSDRVVQQIDNAREVRRRNAFVDHPYLAGKSVALSPTANLPLALRKDVKTALMFPGKRVKLAVAAEQINLATGINVVISPDVYLPQAALLPRAQKLDDAGSSGAAAPGAIPSAAPVGGGRIAAGPLPPLDSAVGSGGGLVSASYTATPSLDTPDDVDIQRDEMPLSQSLDLISSRLGVNWSYDSKKGVIRIYRMQTKTWALPVKPGSMSYNTQFDTSTAQSNNPNALNGVNEKNANKSEATNVNEMTAMLNDIQTVMTRSGSVSGNVADGTITLTDTKDAVDRAEGIINFHRALLNKLVSYHIRVVQITRSNAGQLGVDWQALLTKALNNVPGFIISSTSPLTLTTAAAGSLTTKITSGQFSGTQAVVNAIAQLGYTVSTDDIPMQVQNRHSGYYDNVNQFSYVSQTTPAASTVGGTGGTPGITTSMDSVGLKFLIYGTVTDDNNISISVSMDNSALNGPIQTFTSGQGANQQSVQEVDKNKYGASTDGIVRNGGIIVLAAHDRTQLQSQRSALGYKIPMLAGGSVNDSDSRTTTLFVISASIRDMGAGQSDNRGL</sequence>
<evidence type="ECO:0008006" key="4">
    <source>
        <dbReference type="Google" id="ProtNLM"/>
    </source>
</evidence>
<dbReference type="HOGENOM" id="CLU_015882_1_0_4"/>
<keyword evidence="2" id="KW-0614">Plasmid</keyword>
<protein>
    <recommendedName>
        <fullName evidence="4">Type IVB pilus formation outer membrane protein, R64 PilN family</fullName>
    </recommendedName>
</protein>
<dbReference type="RefSeq" id="WP_012430906.1">
    <property type="nucleotide sequence ID" value="NC_010679.1"/>
</dbReference>